<dbReference type="Proteomes" id="UP000321577">
    <property type="component" value="Unassembled WGS sequence"/>
</dbReference>
<dbReference type="EMBL" id="BKAG01000078">
    <property type="protein sequence ID" value="GEP46226.1"/>
    <property type="molecule type" value="Genomic_DNA"/>
</dbReference>
<gene>
    <name evidence="2" type="ORF">BGE01nite_55170</name>
</gene>
<accession>A0A512MHL9</accession>
<evidence type="ECO:0000256" key="1">
    <source>
        <dbReference type="SAM" id="MobiDB-lite"/>
    </source>
</evidence>
<name>A0A512MHL9_9BACT</name>
<dbReference type="AlphaFoldDB" id="A0A512MHL9"/>
<organism evidence="2 3">
    <name type="scientific">Brevifollis gellanilyticus</name>
    <dbReference type="NCBI Taxonomy" id="748831"/>
    <lineage>
        <taxon>Bacteria</taxon>
        <taxon>Pseudomonadati</taxon>
        <taxon>Verrucomicrobiota</taxon>
        <taxon>Verrucomicrobiia</taxon>
        <taxon>Verrucomicrobiales</taxon>
        <taxon>Verrucomicrobiaceae</taxon>
    </lineage>
</organism>
<proteinExistence type="predicted"/>
<reference evidence="2 3" key="1">
    <citation type="submission" date="2019-07" db="EMBL/GenBank/DDBJ databases">
        <title>Whole genome shotgun sequence of Brevifollis gellanilyticus NBRC 108608.</title>
        <authorList>
            <person name="Hosoyama A."/>
            <person name="Uohara A."/>
            <person name="Ohji S."/>
            <person name="Ichikawa N."/>
        </authorList>
    </citation>
    <scope>NUCLEOTIDE SEQUENCE [LARGE SCALE GENOMIC DNA]</scope>
    <source>
        <strain evidence="2 3">NBRC 108608</strain>
    </source>
</reference>
<keyword evidence="3" id="KW-1185">Reference proteome</keyword>
<sequence>MFQSPPTLTLDVQCPPSQKCQTQDEDSRTRDFQPLTFKHKAFLRTEDFYKETSQIECWQDEG</sequence>
<protein>
    <submittedName>
        <fullName evidence="2">Uncharacterized protein</fullName>
    </submittedName>
</protein>
<feature type="region of interest" description="Disordered" evidence="1">
    <location>
        <begin position="1"/>
        <end position="28"/>
    </location>
</feature>
<comment type="caution">
    <text evidence="2">The sequence shown here is derived from an EMBL/GenBank/DDBJ whole genome shotgun (WGS) entry which is preliminary data.</text>
</comment>
<evidence type="ECO:0000313" key="3">
    <source>
        <dbReference type="Proteomes" id="UP000321577"/>
    </source>
</evidence>
<evidence type="ECO:0000313" key="2">
    <source>
        <dbReference type="EMBL" id="GEP46226.1"/>
    </source>
</evidence>